<reference evidence="2 3" key="1">
    <citation type="journal article" date="2023" name="Plants (Basel)">
        <title>Bridging the Gap: Combining Genomics and Transcriptomics Approaches to Understand Stylosanthes scabra, an Orphan Legume from the Brazilian Caatinga.</title>
        <authorList>
            <person name="Ferreira-Neto J.R.C."/>
            <person name="da Silva M.D."/>
            <person name="Binneck E."/>
            <person name="de Melo N.F."/>
            <person name="da Silva R.H."/>
            <person name="de Melo A.L.T.M."/>
            <person name="Pandolfi V."/>
            <person name="Bustamante F.O."/>
            <person name="Brasileiro-Vidal A.C."/>
            <person name="Benko-Iseppon A.M."/>
        </authorList>
    </citation>
    <scope>NUCLEOTIDE SEQUENCE [LARGE SCALE GENOMIC DNA]</scope>
    <source>
        <tissue evidence="2">Leaves</tissue>
    </source>
</reference>
<feature type="compositionally biased region" description="Pro residues" evidence="1">
    <location>
        <begin position="80"/>
        <end position="96"/>
    </location>
</feature>
<keyword evidence="3" id="KW-1185">Reference proteome</keyword>
<sequence>MENIDLKSHGTTFDMDHAIMIYVLMTERVVNLPRIMRDILLVRPMKHTRNLLPYLVFISRLADRYQGELPRIRRGRLLPPRQPPPAQQAEQRPPPAASTTPSTSTQYSLEPSLHEVMWRLDRQERLMLRQGRQIANTQLMIRRAFPDADFSELEHISSDNSSESADF</sequence>
<comment type="caution">
    <text evidence="2">The sequence shown here is derived from an EMBL/GenBank/DDBJ whole genome shotgun (WGS) entry which is preliminary data.</text>
</comment>
<name>A0ABU6WVA2_9FABA</name>
<organism evidence="2 3">
    <name type="scientific">Stylosanthes scabra</name>
    <dbReference type="NCBI Taxonomy" id="79078"/>
    <lineage>
        <taxon>Eukaryota</taxon>
        <taxon>Viridiplantae</taxon>
        <taxon>Streptophyta</taxon>
        <taxon>Embryophyta</taxon>
        <taxon>Tracheophyta</taxon>
        <taxon>Spermatophyta</taxon>
        <taxon>Magnoliopsida</taxon>
        <taxon>eudicotyledons</taxon>
        <taxon>Gunneridae</taxon>
        <taxon>Pentapetalae</taxon>
        <taxon>rosids</taxon>
        <taxon>fabids</taxon>
        <taxon>Fabales</taxon>
        <taxon>Fabaceae</taxon>
        <taxon>Papilionoideae</taxon>
        <taxon>50 kb inversion clade</taxon>
        <taxon>dalbergioids sensu lato</taxon>
        <taxon>Dalbergieae</taxon>
        <taxon>Pterocarpus clade</taxon>
        <taxon>Stylosanthes</taxon>
    </lineage>
</organism>
<evidence type="ECO:0000256" key="1">
    <source>
        <dbReference type="SAM" id="MobiDB-lite"/>
    </source>
</evidence>
<evidence type="ECO:0000313" key="2">
    <source>
        <dbReference type="EMBL" id="MED6189381.1"/>
    </source>
</evidence>
<proteinExistence type="predicted"/>
<evidence type="ECO:0000313" key="3">
    <source>
        <dbReference type="Proteomes" id="UP001341840"/>
    </source>
</evidence>
<dbReference type="EMBL" id="JASCZI010183432">
    <property type="protein sequence ID" value="MED6189381.1"/>
    <property type="molecule type" value="Genomic_DNA"/>
</dbReference>
<protein>
    <submittedName>
        <fullName evidence="2">Uncharacterized protein</fullName>
    </submittedName>
</protein>
<gene>
    <name evidence="2" type="ORF">PIB30_095507</name>
</gene>
<accession>A0ABU6WVA2</accession>
<dbReference type="Proteomes" id="UP001341840">
    <property type="component" value="Unassembled WGS sequence"/>
</dbReference>
<feature type="region of interest" description="Disordered" evidence="1">
    <location>
        <begin position="72"/>
        <end position="108"/>
    </location>
</feature>